<accession>A0A2A2M5Q1</accession>
<protein>
    <recommendedName>
        <fullName evidence="3">Pathogenicity locus</fullName>
    </recommendedName>
</protein>
<dbReference type="Proteomes" id="UP000218231">
    <property type="component" value="Unassembled WGS sequence"/>
</dbReference>
<dbReference type="AlphaFoldDB" id="A0A2A2M5Q1"/>
<evidence type="ECO:0000313" key="2">
    <source>
        <dbReference type="Proteomes" id="UP000218231"/>
    </source>
</evidence>
<organism evidence="1 2">
    <name type="scientific">Diploscapter pachys</name>
    <dbReference type="NCBI Taxonomy" id="2018661"/>
    <lineage>
        <taxon>Eukaryota</taxon>
        <taxon>Metazoa</taxon>
        <taxon>Ecdysozoa</taxon>
        <taxon>Nematoda</taxon>
        <taxon>Chromadorea</taxon>
        <taxon>Rhabditida</taxon>
        <taxon>Rhabditina</taxon>
        <taxon>Rhabditomorpha</taxon>
        <taxon>Rhabditoidea</taxon>
        <taxon>Rhabditidae</taxon>
        <taxon>Diploscapter</taxon>
    </lineage>
</organism>
<comment type="caution">
    <text evidence="1">The sequence shown here is derived from an EMBL/GenBank/DDBJ whole genome shotgun (WGS) entry which is preliminary data.</text>
</comment>
<reference evidence="1 2" key="1">
    <citation type="journal article" date="2017" name="Curr. Biol.">
        <title>Genome architecture and evolution of a unichromosomal asexual nematode.</title>
        <authorList>
            <person name="Fradin H."/>
            <person name="Zegar C."/>
            <person name="Gutwein M."/>
            <person name="Lucas J."/>
            <person name="Kovtun M."/>
            <person name="Corcoran D."/>
            <person name="Baugh L.R."/>
            <person name="Kiontke K."/>
            <person name="Gunsalus K."/>
            <person name="Fitch D.H."/>
            <person name="Piano F."/>
        </authorList>
    </citation>
    <scope>NUCLEOTIDE SEQUENCE [LARGE SCALE GENOMIC DNA]</scope>
    <source>
        <strain evidence="1">PF1309</strain>
    </source>
</reference>
<keyword evidence="2" id="KW-1185">Reference proteome</keyword>
<evidence type="ECO:0008006" key="3">
    <source>
        <dbReference type="Google" id="ProtNLM"/>
    </source>
</evidence>
<dbReference type="EMBL" id="LIAE01004382">
    <property type="protein sequence ID" value="PAV93774.1"/>
    <property type="molecule type" value="Genomic_DNA"/>
</dbReference>
<sequence>MGSLLGGAGGLRYMPSFAAFAKPRRYREVKMAFSADERAVLLAVKGVGPTVVQRLEQLGYGSLARLAEADALQIVSEAAGLLGSSCWKNSPQARGAIQAAIARAREHVSQGACPASGA</sequence>
<name>A0A2A2M5Q1_9BILA</name>
<proteinExistence type="predicted"/>
<dbReference type="Gene3D" id="1.10.150.20">
    <property type="entry name" value="5' to 3' exonuclease, C-terminal subdomain"/>
    <property type="match status" value="1"/>
</dbReference>
<evidence type="ECO:0000313" key="1">
    <source>
        <dbReference type="EMBL" id="PAV93774.1"/>
    </source>
</evidence>
<gene>
    <name evidence="1" type="ORF">WR25_19742</name>
</gene>